<dbReference type="PANTHER" id="PTHR31859">
    <property type="entry name" value="TETRATRICOPEPTIDE REPEAT PROTEIN 39 FAMILY MEMBER"/>
    <property type="match status" value="1"/>
</dbReference>
<dbReference type="OrthoDB" id="2154985at2759"/>
<proteinExistence type="predicted"/>
<name>V4AI62_LOTGI</name>
<dbReference type="Pfam" id="PF10300">
    <property type="entry name" value="Iml2-TPR_39"/>
    <property type="match status" value="1"/>
</dbReference>
<evidence type="ECO:0000313" key="1">
    <source>
        <dbReference type="EMBL" id="ESO96617.1"/>
    </source>
</evidence>
<protein>
    <recommendedName>
        <fullName evidence="3">Tetratricopeptide repeat protein 39B</fullName>
    </recommendedName>
</protein>
<dbReference type="HOGENOM" id="CLU_1422978_0_0_1"/>
<evidence type="ECO:0000313" key="2">
    <source>
        <dbReference type="Proteomes" id="UP000030746"/>
    </source>
</evidence>
<dbReference type="KEGG" id="lgi:LOTGIDRAFT_239280"/>
<gene>
    <name evidence="1" type="ORF">LOTGIDRAFT_239280</name>
</gene>
<organism evidence="1 2">
    <name type="scientific">Lottia gigantea</name>
    <name type="common">Giant owl limpet</name>
    <dbReference type="NCBI Taxonomy" id="225164"/>
    <lineage>
        <taxon>Eukaryota</taxon>
        <taxon>Metazoa</taxon>
        <taxon>Spiralia</taxon>
        <taxon>Lophotrochozoa</taxon>
        <taxon>Mollusca</taxon>
        <taxon>Gastropoda</taxon>
        <taxon>Patellogastropoda</taxon>
        <taxon>Lottioidea</taxon>
        <taxon>Lottiidae</taxon>
        <taxon>Lottia</taxon>
    </lineage>
</organism>
<sequence>MGELKEAHSILKEVPGQVKKKNNQIEAFVLRRGEKLKKQAPSQEFCRLLALELMFLWHAIPTCTEAELKPMLDVCDMQTDHKALHIKSLVEGAIFKELGQEDMAVACFDETIARAQGMKDDHHIPAFAMFELATIYMLKPETETKAKKLLLQIKTEFKDYDFENRLSVRVNNSLKRLKDIENTRSNGASKS</sequence>
<dbReference type="PANTHER" id="PTHR31859:SF1">
    <property type="entry name" value="TETRATRICOPEPTIDE REPEAT PROTEIN 39C"/>
    <property type="match status" value="1"/>
</dbReference>
<dbReference type="RefSeq" id="XP_009052699.1">
    <property type="nucleotide sequence ID" value="XM_009054451.1"/>
</dbReference>
<dbReference type="EMBL" id="KB201441">
    <property type="protein sequence ID" value="ESO96617.1"/>
    <property type="molecule type" value="Genomic_DNA"/>
</dbReference>
<keyword evidence="2" id="KW-1185">Reference proteome</keyword>
<evidence type="ECO:0008006" key="3">
    <source>
        <dbReference type="Google" id="ProtNLM"/>
    </source>
</evidence>
<dbReference type="Proteomes" id="UP000030746">
    <property type="component" value="Unassembled WGS sequence"/>
</dbReference>
<dbReference type="AlphaFoldDB" id="V4AI62"/>
<accession>V4AI62</accession>
<dbReference type="GO" id="GO:0060271">
    <property type="term" value="P:cilium assembly"/>
    <property type="evidence" value="ECO:0007669"/>
    <property type="project" value="TreeGrafter"/>
</dbReference>
<reference evidence="1 2" key="1">
    <citation type="journal article" date="2013" name="Nature">
        <title>Insights into bilaterian evolution from three spiralian genomes.</title>
        <authorList>
            <person name="Simakov O."/>
            <person name="Marletaz F."/>
            <person name="Cho S.J."/>
            <person name="Edsinger-Gonzales E."/>
            <person name="Havlak P."/>
            <person name="Hellsten U."/>
            <person name="Kuo D.H."/>
            <person name="Larsson T."/>
            <person name="Lv J."/>
            <person name="Arendt D."/>
            <person name="Savage R."/>
            <person name="Osoegawa K."/>
            <person name="de Jong P."/>
            <person name="Grimwood J."/>
            <person name="Chapman J.A."/>
            <person name="Shapiro H."/>
            <person name="Aerts A."/>
            <person name="Otillar R.P."/>
            <person name="Terry A.Y."/>
            <person name="Boore J.L."/>
            <person name="Grigoriev I.V."/>
            <person name="Lindberg D.R."/>
            <person name="Seaver E.C."/>
            <person name="Weisblat D.A."/>
            <person name="Putnam N.H."/>
            <person name="Rokhsar D.S."/>
        </authorList>
    </citation>
    <scope>NUCLEOTIDE SEQUENCE [LARGE SCALE GENOMIC DNA]</scope>
</reference>
<dbReference type="GeneID" id="20251017"/>
<dbReference type="InterPro" id="IPR019412">
    <property type="entry name" value="IML2/TPR_39"/>
</dbReference>
<dbReference type="CTD" id="20251017"/>